<dbReference type="WBParaSite" id="PTRK_0001717900.1">
    <property type="protein sequence ID" value="PTRK_0001717900.1"/>
    <property type="gene ID" value="PTRK_0001717900"/>
</dbReference>
<proteinExistence type="predicted"/>
<dbReference type="Proteomes" id="UP000038045">
    <property type="component" value="Unplaced"/>
</dbReference>
<name>A0A0N5A5Y0_PARTI</name>
<reference evidence="3" key="1">
    <citation type="submission" date="2017-02" db="UniProtKB">
        <authorList>
            <consortium name="WormBaseParasite"/>
        </authorList>
    </citation>
    <scope>IDENTIFICATION</scope>
</reference>
<organism evidence="2 3">
    <name type="scientific">Parastrongyloides trichosuri</name>
    <name type="common">Possum-specific nematode worm</name>
    <dbReference type="NCBI Taxonomy" id="131310"/>
    <lineage>
        <taxon>Eukaryota</taxon>
        <taxon>Metazoa</taxon>
        <taxon>Ecdysozoa</taxon>
        <taxon>Nematoda</taxon>
        <taxon>Chromadorea</taxon>
        <taxon>Rhabditida</taxon>
        <taxon>Tylenchina</taxon>
        <taxon>Panagrolaimomorpha</taxon>
        <taxon>Strongyloidoidea</taxon>
        <taxon>Strongyloididae</taxon>
        <taxon>Parastrongyloides</taxon>
    </lineage>
</organism>
<accession>A0A0N5A5Y0</accession>
<keyword evidence="2" id="KW-1185">Reference proteome</keyword>
<feature type="region of interest" description="Disordered" evidence="1">
    <location>
        <begin position="1"/>
        <end position="226"/>
    </location>
</feature>
<feature type="compositionally biased region" description="Low complexity" evidence="1">
    <location>
        <begin position="136"/>
        <end position="149"/>
    </location>
</feature>
<evidence type="ECO:0000256" key="1">
    <source>
        <dbReference type="SAM" id="MobiDB-lite"/>
    </source>
</evidence>
<evidence type="ECO:0000313" key="3">
    <source>
        <dbReference type="WBParaSite" id="PTRK_0001717900.1"/>
    </source>
</evidence>
<evidence type="ECO:0000313" key="2">
    <source>
        <dbReference type="Proteomes" id="UP000038045"/>
    </source>
</evidence>
<dbReference type="AlphaFoldDB" id="A0A0N5A5Y0"/>
<feature type="compositionally biased region" description="Polar residues" evidence="1">
    <location>
        <begin position="162"/>
        <end position="176"/>
    </location>
</feature>
<protein>
    <submittedName>
        <fullName evidence="3">Vegetative cell wall protein gp1-like</fullName>
    </submittedName>
</protein>
<sequence length="226" mass="24109">MRLAPAPKFTAPADPRPCPRIGPDQPAARRPRHPAASPPPSRPAGPRRALHAPHCAASGRRPSDGILRLRSALRRDRPAHRPRRRAPENAPAWSGALRRSSVRAGSRSCSRRVRPDGRSGCRSQPLHPAPHWRPSAAWEQKALEAAAAEVAEEPRHSPRTVPIQTSSCPAASTGSADSGPAARPARCLRPSSACPPPPAPARRGSPCRRSWPVSPSRSDPASRPSG</sequence>
<feature type="compositionally biased region" description="Low complexity" evidence="1">
    <location>
        <begin position="201"/>
        <end position="226"/>
    </location>
</feature>